<organism evidence="1 2">
    <name type="scientific">Candidatus Yanofskybacteria bacterium RIFCSPHIGHO2_02_FULL_41_11</name>
    <dbReference type="NCBI Taxonomy" id="1802675"/>
    <lineage>
        <taxon>Bacteria</taxon>
        <taxon>Candidatus Yanofskyibacteriota</taxon>
    </lineage>
</organism>
<evidence type="ECO:0008006" key="3">
    <source>
        <dbReference type="Google" id="ProtNLM"/>
    </source>
</evidence>
<accession>A0A1F8F4R2</accession>
<comment type="caution">
    <text evidence="1">The sequence shown here is derived from an EMBL/GenBank/DDBJ whole genome shotgun (WGS) entry which is preliminary data.</text>
</comment>
<evidence type="ECO:0000313" key="2">
    <source>
        <dbReference type="Proteomes" id="UP000177167"/>
    </source>
</evidence>
<evidence type="ECO:0000313" key="1">
    <source>
        <dbReference type="EMBL" id="OGN08121.1"/>
    </source>
</evidence>
<sequence length="155" mass="17268">MAASYIKGLAIPNPDFADQKLHEIKDFELQRFGYHKDTTAEETAVILKEFYKINGVKVVYDPAVADIKSALNEKKVIIIPAAGRKLGNPYFRQPGPLYHMLVIKGYTKEGNFVTNDPGTRRGADFIYDPGVLMNAIHDWNGGDVDQGRKVMIVVG</sequence>
<dbReference type="Gene3D" id="3.90.70.10">
    <property type="entry name" value="Cysteine proteinases"/>
    <property type="match status" value="1"/>
</dbReference>
<name>A0A1F8F4R2_9BACT</name>
<proteinExistence type="predicted"/>
<gene>
    <name evidence="1" type="ORF">A3J46_06255</name>
</gene>
<dbReference type="AlphaFoldDB" id="A0A1F8F4R2"/>
<dbReference type="EMBL" id="MGJP01000068">
    <property type="protein sequence ID" value="OGN08121.1"/>
    <property type="molecule type" value="Genomic_DNA"/>
</dbReference>
<protein>
    <recommendedName>
        <fullName evidence="3">Peptidase C39-like domain-containing protein</fullName>
    </recommendedName>
</protein>
<reference evidence="1 2" key="1">
    <citation type="journal article" date="2016" name="Nat. Commun.">
        <title>Thousands of microbial genomes shed light on interconnected biogeochemical processes in an aquifer system.</title>
        <authorList>
            <person name="Anantharaman K."/>
            <person name="Brown C.T."/>
            <person name="Hug L.A."/>
            <person name="Sharon I."/>
            <person name="Castelle C.J."/>
            <person name="Probst A.J."/>
            <person name="Thomas B.C."/>
            <person name="Singh A."/>
            <person name="Wilkins M.J."/>
            <person name="Karaoz U."/>
            <person name="Brodie E.L."/>
            <person name="Williams K.H."/>
            <person name="Hubbard S.S."/>
            <person name="Banfield J.F."/>
        </authorList>
    </citation>
    <scope>NUCLEOTIDE SEQUENCE [LARGE SCALE GENOMIC DNA]</scope>
</reference>
<dbReference type="Proteomes" id="UP000177167">
    <property type="component" value="Unassembled WGS sequence"/>
</dbReference>